<dbReference type="InterPro" id="IPR002772">
    <property type="entry name" value="Glyco_hydro_3_C"/>
</dbReference>
<dbReference type="InterPro" id="IPR050288">
    <property type="entry name" value="Cellulose_deg_GH3"/>
</dbReference>
<reference evidence="6" key="1">
    <citation type="journal article" date="2021" name="PeerJ">
        <title>Extensive microbial diversity within the chicken gut microbiome revealed by metagenomics and culture.</title>
        <authorList>
            <person name="Gilroy R."/>
            <person name="Ravi A."/>
            <person name="Getino M."/>
            <person name="Pursley I."/>
            <person name="Horton D.L."/>
            <person name="Alikhan N.F."/>
            <person name="Baker D."/>
            <person name="Gharbi K."/>
            <person name="Hall N."/>
            <person name="Watson M."/>
            <person name="Adriaenssens E.M."/>
            <person name="Foster-Nyarko E."/>
            <person name="Jarju S."/>
            <person name="Secka A."/>
            <person name="Antonio M."/>
            <person name="Oren A."/>
            <person name="Chaudhuri R.R."/>
            <person name="La Ragione R."/>
            <person name="Hildebrand F."/>
            <person name="Pallen M.J."/>
        </authorList>
    </citation>
    <scope>NUCLEOTIDE SEQUENCE</scope>
    <source>
        <strain evidence="6">ChiHjej8B7-3636</strain>
    </source>
</reference>
<dbReference type="Pfam" id="PF01915">
    <property type="entry name" value="Glyco_hydro_3_C"/>
    <property type="match status" value="1"/>
</dbReference>
<dbReference type="Gene3D" id="3.40.50.1700">
    <property type="entry name" value="Glycoside hydrolase family 3 C-terminal domain"/>
    <property type="match status" value="1"/>
</dbReference>
<keyword evidence="2 6" id="KW-0378">Hydrolase</keyword>
<dbReference type="InterPro" id="IPR001764">
    <property type="entry name" value="Glyco_hydro_3_N"/>
</dbReference>
<name>A0A9D2KFV2_9MICO</name>
<sequence length="1039" mass="108405">MSRNRFRAGGIAVLTVAAMAALGAAAPTAALAEEADVPWLDTGRTTAERTELLLDASSLHQKYRWLNEQAANAPQQTEFGDVTYPAQVPGTPTVVYTDGPDGVRSTPGVTAFPAPIALAASWDLGLNEAKSAALAAEAFDKGKNGVLGPGLAAGRTPLSGRTPEYLGEDPLLTGQLAASAINALQSVDGKPIMADIKHYIANEQELDRQTSSSNIDERTLRQVYDLPVEIAVAESDPASVMCSYNQINGVYGCENPILDTNLKGLMGFAGYVVSDFGAVHSTAAALNAGLDQELNAPKHFTPDLLDEALAAGDITEQRIDEAAGRVVSAYIEHGLFDTPLPETPVEDASTPEHKSIALDAAQQGSVLLKNDGLLPLNVDAGAEIAVIGATASSTPTDDVSARTVCSMQGFGGNTFECEDLVSPEDAIRERADEIGATVTFDAGTDPAAAAHLASSADVAIVFGYQKMGEFSDLTDLSLQGGGDALIDAVASANPHTVAVLNTGSAVEMPWIDQTAAVLEAWYPGEQMGPALVSLLWGEANPSGKLPMTFPVSLADTPTAGSDAQYPGVFADGSTERTDDEEIRQVDYAEGLEIGYKWYDERGIDPLFAFGHGLSYTEFAYSDLQVDTASDDDHSAATVSFTVENTGDVRGAEIPQVYLTLPEAADEPGKRLVGFDRIDLEPGASERVEIVVDAAASNRPFSVWDVEGDEWRMTEGDYTVAVGASSRAIELEEGFTFDADVEPPVVTVAATPESPDGNDDWYVSQVAVEVTATDDVDSHPTLEVNVDDAGWAPYEEPVVLDADGAHSLEARATDAGGNVSESAAWSGKIDRTAPEATAAVEGADIVLSATDEASGVAQLEWAAIAAEGETPEAWNSYEEPIEVEPGDRIAYRASDVAGNMSDVSEHHEEAVAAPRLRVEPGDAAPGDAVEVTGEHIPAGDYTVVLRSEPIEVAAVSATEAGTIAASFRVPAETEPGAHTVELISADNEVIASADLQVTASSALSPTGGSGTAAGLTLAAMVLIALGAGFMAVRRKRAVDA</sequence>
<dbReference type="InterPro" id="IPR026891">
    <property type="entry name" value="Fn3-like"/>
</dbReference>
<dbReference type="GO" id="GO:0005975">
    <property type="term" value="P:carbohydrate metabolic process"/>
    <property type="evidence" value="ECO:0007669"/>
    <property type="project" value="InterPro"/>
</dbReference>
<feature type="domain" description="Fibronectin type III-like" evidence="5">
    <location>
        <begin position="652"/>
        <end position="725"/>
    </location>
</feature>
<dbReference type="InterPro" id="IPR036962">
    <property type="entry name" value="Glyco_hydro_3_N_sf"/>
</dbReference>
<evidence type="ECO:0000259" key="5">
    <source>
        <dbReference type="SMART" id="SM01217"/>
    </source>
</evidence>
<evidence type="ECO:0000256" key="4">
    <source>
        <dbReference type="SAM" id="SignalP"/>
    </source>
</evidence>
<dbReference type="InterPro" id="IPR036881">
    <property type="entry name" value="Glyco_hydro_3_C_sf"/>
</dbReference>
<protein>
    <submittedName>
        <fullName evidence="6">Glycoside hydrolase family 3 C-terminal domain-containing protein</fullName>
    </submittedName>
</protein>
<reference evidence="6" key="2">
    <citation type="submission" date="2021-04" db="EMBL/GenBank/DDBJ databases">
        <authorList>
            <person name="Gilroy R."/>
        </authorList>
    </citation>
    <scope>NUCLEOTIDE SEQUENCE</scope>
    <source>
        <strain evidence="6">ChiHjej8B7-3636</strain>
    </source>
</reference>
<comment type="similarity">
    <text evidence="1">Belongs to the glycosyl hydrolase 3 family.</text>
</comment>
<dbReference type="Pfam" id="PF14310">
    <property type="entry name" value="Fn3-like"/>
    <property type="match status" value="1"/>
</dbReference>
<dbReference type="InterPro" id="IPR013783">
    <property type="entry name" value="Ig-like_fold"/>
</dbReference>
<dbReference type="InterPro" id="IPR058094">
    <property type="entry name" value="Ig-like_OmpL47-like"/>
</dbReference>
<dbReference type="PRINTS" id="PR00133">
    <property type="entry name" value="GLHYDRLASE3"/>
</dbReference>
<organism evidence="6 7">
    <name type="scientific">Candidatus Microbacterium stercoravium</name>
    <dbReference type="NCBI Taxonomy" id="2838697"/>
    <lineage>
        <taxon>Bacteria</taxon>
        <taxon>Bacillati</taxon>
        <taxon>Actinomycetota</taxon>
        <taxon>Actinomycetes</taxon>
        <taxon>Micrococcales</taxon>
        <taxon>Microbacteriaceae</taxon>
        <taxon>Microbacterium</taxon>
    </lineage>
</organism>
<dbReference type="EMBL" id="DXAM01000055">
    <property type="protein sequence ID" value="HJA04034.1"/>
    <property type="molecule type" value="Genomic_DNA"/>
</dbReference>
<keyword evidence="3" id="KW-1133">Transmembrane helix</keyword>
<accession>A0A9D2KFV2</accession>
<dbReference type="Gene3D" id="3.20.20.300">
    <property type="entry name" value="Glycoside hydrolase, family 3, N-terminal domain"/>
    <property type="match status" value="1"/>
</dbReference>
<dbReference type="AlphaFoldDB" id="A0A9D2KFV2"/>
<dbReference type="Gene3D" id="2.60.40.10">
    <property type="entry name" value="Immunoglobulins"/>
    <property type="match status" value="2"/>
</dbReference>
<dbReference type="Proteomes" id="UP000824220">
    <property type="component" value="Unassembled WGS sequence"/>
</dbReference>
<keyword evidence="3" id="KW-0472">Membrane</keyword>
<feature type="chain" id="PRO_5038342424" evidence="4">
    <location>
        <begin position="33"/>
        <end position="1039"/>
    </location>
</feature>
<dbReference type="SUPFAM" id="SSF51445">
    <property type="entry name" value="(Trans)glycosidases"/>
    <property type="match status" value="1"/>
</dbReference>
<dbReference type="InterPro" id="IPR017853">
    <property type="entry name" value="GH"/>
</dbReference>
<evidence type="ECO:0000256" key="3">
    <source>
        <dbReference type="SAM" id="Phobius"/>
    </source>
</evidence>
<feature type="signal peptide" evidence="4">
    <location>
        <begin position="1"/>
        <end position="32"/>
    </location>
</feature>
<dbReference type="PANTHER" id="PTHR42715">
    <property type="entry name" value="BETA-GLUCOSIDASE"/>
    <property type="match status" value="1"/>
</dbReference>
<dbReference type="NCBIfam" id="NF047446">
    <property type="entry name" value="barrel_OmpL47"/>
    <property type="match status" value="1"/>
</dbReference>
<dbReference type="Pfam" id="PF00933">
    <property type="entry name" value="Glyco_hydro_3"/>
    <property type="match status" value="1"/>
</dbReference>
<evidence type="ECO:0000313" key="7">
    <source>
        <dbReference type="Proteomes" id="UP000824220"/>
    </source>
</evidence>
<keyword evidence="4" id="KW-0732">Signal</keyword>
<evidence type="ECO:0000256" key="2">
    <source>
        <dbReference type="ARBA" id="ARBA00022801"/>
    </source>
</evidence>
<proteinExistence type="inferred from homology"/>
<dbReference type="PANTHER" id="PTHR42715:SF10">
    <property type="entry name" value="BETA-GLUCOSIDASE"/>
    <property type="match status" value="1"/>
</dbReference>
<feature type="transmembrane region" description="Helical" evidence="3">
    <location>
        <begin position="1011"/>
        <end position="1031"/>
    </location>
</feature>
<evidence type="ECO:0000256" key="1">
    <source>
        <dbReference type="ARBA" id="ARBA00005336"/>
    </source>
</evidence>
<dbReference type="SMART" id="SM01217">
    <property type="entry name" value="Fn3_like"/>
    <property type="match status" value="1"/>
</dbReference>
<evidence type="ECO:0000313" key="6">
    <source>
        <dbReference type="EMBL" id="HJA04034.1"/>
    </source>
</evidence>
<dbReference type="SUPFAM" id="SSF52279">
    <property type="entry name" value="Beta-D-glucan exohydrolase, C-terminal domain"/>
    <property type="match status" value="1"/>
</dbReference>
<keyword evidence="3" id="KW-0812">Transmembrane</keyword>
<comment type="caution">
    <text evidence="6">The sequence shown here is derived from an EMBL/GenBank/DDBJ whole genome shotgun (WGS) entry which is preliminary data.</text>
</comment>
<dbReference type="GO" id="GO:0004553">
    <property type="term" value="F:hydrolase activity, hydrolyzing O-glycosyl compounds"/>
    <property type="evidence" value="ECO:0007669"/>
    <property type="project" value="InterPro"/>
</dbReference>
<gene>
    <name evidence="6" type="ORF">H9800_04165</name>
</gene>